<accession>A0A2H1EJ61</accession>
<dbReference type="Proteomes" id="UP000232412">
    <property type="component" value="Unassembled WGS sequence"/>
</dbReference>
<gene>
    <name evidence="1" type="ORF">NSIN_40224</name>
</gene>
<protein>
    <submittedName>
        <fullName evidence="1">Uncharacterized protein</fullName>
    </submittedName>
</protein>
<keyword evidence="2" id="KW-1185">Reference proteome</keyword>
<dbReference type="EMBL" id="FRFC01000005">
    <property type="protein sequence ID" value="SHO47772.1"/>
    <property type="molecule type" value="Genomic_DNA"/>
</dbReference>
<evidence type="ECO:0000313" key="1">
    <source>
        <dbReference type="EMBL" id="SHO47772.1"/>
    </source>
</evidence>
<name>A0A2H1EJ61_9ARCH</name>
<sequence length="125" mass="14696">MLRSLFDLGVDQIIMINENGRAEEILSRSTVNLSSQKQEILHMSFRLHHSLLQDFDEEYGKVDYLVVERENVKLLSVPFYSYKLLSMMKKGIDHMRIIKKIQHIVNLKYEYPPKSILCEAIVNVK</sequence>
<reference evidence="2" key="1">
    <citation type="submission" date="2016-12" db="EMBL/GenBank/DDBJ databases">
        <authorList>
            <person name="Herbold C."/>
        </authorList>
    </citation>
    <scope>NUCLEOTIDE SEQUENCE [LARGE SCALE GENOMIC DNA]</scope>
</reference>
<organism evidence="1 2">
    <name type="scientific">Nitrosotalea sinensis</name>
    <dbReference type="NCBI Taxonomy" id="1499975"/>
    <lineage>
        <taxon>Archaea</taxon>
        <taxon>Nitrososphaerota</taxon>
        <taxon>Nitrososphaeria</taxon>
        <taxon>Nitrosotaleales</taxon>
        <taxon>Nitrosotaleaceae</taxon>
        <taxon>Nitrosotalea</taxon>
    </lineage>
</organism>
<dbReference type="RefSeq" id="WP_101010816.1">
    <property type="nucleotide sequence ID" value="NZ_FRFC01000005.1"/>
</dbReference>
<proteinExistence type="predicted"/>
<dbReference type="OrthoDB" id="384998at2157"/>
<dbReference type="AlphaFoldDB" id="A0A2H1EJ61"/>
<evidence type="ECO:0000313" key="2">
    <source>
        <dbReference type="Proteomes" id="UP000232412"/>
    </source>
</evidence>